<feature type="region of interest" description="Disordered" evidence="1">
    <location>
        <begin position="628"/>
        <end position="711"/>
    </location>
</feature>
<feature type="region of interest" description="Disordered" evidence="1">
    <location>
        <begin position="292"/>
        <end position="357"/>
    </location>
</feature>
<gene>
    <name evidence="2" type="primary">Znf608</name>
    <name evidence="2" type="ORF">FREGRA_R14385</name>
</gene>
<feature type="compositionally biased region" description="Basic and acidic residues" evidence="1">
    <location>
        <begin position="327"/>
        <end position="357"/>
    </location>
</feature>
<feature type="compositionally biased region" description="Polar residues" evidence="1">
    <location>
        <begin position="517"/>
        <end position="535"/>
    </location>
</feature>
<feature type="compositionally biased region" description="Polar residues" evidence="1">
    <location>
        <begin position="654"/>
        <end position="682"/>
    </location>
</feature>
<feature type="region of interest" description="Disordered" evidence="1">
    <location>
        <begin position="26"/>
        <end position="159"/>
    </location>
</feature>
<feature type="non-terminal residue" evidence="2">
    <location>
        <position position="993"/>
    </location>
</feature>
<evidence type="ECO:0000313" key="2">
    <source>
        <dbReference type="EMBL" id="NXW10189.1"/>
    </source>
</evidence>
<protein>
    <submittedName>
        <fullName evidence="2">ZN608 protein</fullName>
    </submittedName>
</protein>
<sequence length="993" mass="109092">GVLVVNVTWRNKTYVGTLLDCTKHDWAPPRFCESPTSDLEMRGGRGRGKRARSAAAAAVPGNDASFAESRGLQNKNRGGANGKGRRGSLNSSGRRTPPNCAMDEVKASPSSTNKRKTKPPMELDLNSSSEDNKSGKRVRTNSRSTPTTPQGKPETGTFLDQGCSSPVLIDCPHPNCNKNELNSLPVISNMAATLDNCSVADGNLQTEMPKLEAEGLIDKKNLGDKGKKANNCKVDKNLSKLKTARPIAPAPAPTPPQLIAIPTTAFTTTTTGTILGLPSLTTTVVQATPKSPLLKPIQPKPTIMGEPSTVNPALTSLKDKKKKEKRKLKDKESKETGSPKMDSKLGKLEDSKGSGKDLSGHFLKDHLNKNEVLANGLSESQESRMASIKAEADKVYTFTDNAPSPSIGSASRMECSTLVNGQSAMAPLHVLTQNGADSAAAKTNSPAYSDISDAADDGGSDSRSEGMRSKASSPSDIISNKDGVVKGHSSTTAQLAQAKESHSPYYHGYDPYYSPSYMHSGQVSAPAAGNSSTPQGLKIKKEAEEEAEKKEKTQLSNSKKSETSSTNLQPQHQSVITQRHHPLAQSLFYGQYAYGLYMDQKSLMASNPAYRQQYEKYYEDQRLAEQKMAQTGRDCERKNDPPLKEIGKDDSKQKNIPSATISKAPSTPESSKNNTKIGSSVPNKGEETSKSQILSSHQQQLQSDSFKAKQMENHQLIKEAVEMKSVMDSMKQTGVDPTTRFKQDPDSRTWHHYVYQPKYLDQQKSEELDREKKLKEDSPRKTPNKESSLPNLPVSLATIKEEPKEVKRSDSQSVDESKIKNDDRKTPVNWKDSRGARVAVSSPMSQHQSYIQYLHAYPYPQMYDPNHPAYHAVSPVLMHSYPGMYSEICLAHYQPSLRGPKTRSHHGGFKLQFVASNLCALENLPLARYTSFRLESTANNPPVEKSAAEREREAERERDRHSPFSQRHLHTHHHTHVGMGYPLIPGQYDPFQG</sequence>
<feature type="compositionally biased region" description="Basic and acidic residues" evidence="1">
    <location>
        <begin position="761"/>
        <end position="784"/>
    </location>
</feature>
<reference evidence="2 3" key="1">
    <citation type="submission" date="2019-09" db="EMBL/GenBank/DDBJ databases">
        <title>Bird 10,000 Genomes (B10K) Project - Family phase.</title>
        <authorList>
            <person name="Zhang G."/>
        </authorList>
    </citation>
    <scope>NUCLEOTIDE SEQUENCE [LARGE SCALE GENOMIC DNA]</scope>
    <source>
        <strain evidence="2">B10K-DU-006-09</strain>
        <tissue evidence="2">Muscle</tissue>
    </source>
</reference>
<accession>A0A7L3Z9J4</accession>
<name>A0A7L3Z9J4_FREGA</name>
<evidence type="ECO:0000256" key="1">
    <source>
        <dbReference type="SAM" id="MobiDB-lite"/>
    </source>
</evidence>
<dbReference type="AlphaFoldDB" id="A0A7L3Z9J4"/>
<feature type="compositionally biased region" description="Basic and acidic residues" evidence="1">
    <location>
        <begin position="539"/>
        <end position="553"/>
    </location>
</feature>
<dbReference type="PANTHER" id="PTHR21564">
    <property type="entry name" value="BRAKELESS PROTEIN"/>
    <property type="match status" value="1"/>
</dbReference>
<feature type="compositionally biased region" description="Basic residues" evidence="1">
    <location>
        <begin position="967"/>
        <end position="976"/>
    </location>
</feature>
<feature type="region of interest" description="Disordered" evidence="1">
    <location>
        <begin position="937"/>
        <end position="981"/>
    </location>
</feature>
<feature type="compositionally biased region" description="Polar residues" evidence="1">
    <location>
        <begin position="436"/>
        <end position="447"/>
    </location>
</feature>
<feature type="non-terminal residue" evidence="2">
    <location>
        <position position="1"/>
    </location>
</feature>
<feature type="region of interest" description="Disordered" evidence="1">
    <location>
        <begin position="436"/>
        <end position="578"/>
    </location>
</feature>
<feature type="compositionally biased region" description="Low complexity" evidence="1">
    <location>
        <begin position="690"/>
        <end position="705"/>
    </location>
</feature>
<dbReference type="EMBL" id="VZZT01003183">
    <property type="protein sequence ID" value="NXW10189.1"/>
    <property type="molecule type" value="Genomic_DNA"/>
</dbReference>
<dbReference type="GO" id="GO:0006357">
    <property type="term" value="P:regulation of transcription by RNA polymerase II"/>
    <property type="evidence" value="ECO:0007669"/>
    <property type="project" value="TreeGrafter"/>
</dbReference>
<keyword evidence="3" id="KW-1185">Reference proteome</keyword>
<feature type="compositionally biased region" description="Polar residues" evidence="1">
    <location>
        <begin position="141"/>
        <end position="150"/>
    </location>
</feature>
<organism evidence="2 3">
    <name type="scientific">Fregetta grallaria</name>
    <name type="common">White-bellied storm-petrel</name>
    <name type="synonym">Procellaria grallaria</name>
    <dbReference type="NCBI Taxonomy" id="79628"/>
    <lineage>
        <taxon>Eukaryota</taxon>
        <taxon>Metazoa</taxon>
        <taxon>Chordata</taxon>
        <taxon>Craniata</taxon>
        <taxon>Vertebrata</taxon>
        <taxon>Euteleostomi</taxon>
        <taxon>Archelosauria</taxon>
        <taxon>Archosauria</taxon>
        <taxon>Dinosauria</taxon>
        <taxon>Saurischia</taxon>
        <taxon>Theropoda</taxon>
        <taxon>Coelurosauria</taxon>
        <taxon>Aves</taxon>
        <taxon>Neognathae</taxon>
        <taxon>Neoaves</taxon>
        <taxon>Aequornithes</taxon>
        <taxon>Procellariiformes</taxon>
        <taxon>Hydrobatidae</taxon>
        <taxon>Fregetta</taxon>
    </lineage>
</organism>
<feature type="compositionally biased region" description="Low complexity" evidence="1">
    <location>
        <begin position="555"/>
        <end position="568"/>
    </location>
</feature>
<dbReference type="InterPro" id="IPR040010">
    <property type="entry name" value="ZN608/ZN609"/>
</dbReference>
<feature type="compositionally biased region" description="Basic and acidic residues" evidence="1">
    <location>
        <begin position="799"/>
        <end position="829"/>
    </location>
</feature>
<proteinExistence type="predicted"/>
<dbReference type="Proteomes" id="UP000563060">
    <property type="component" value="Unassembled WGS sequence"/>
</dbReference>
<feature type="compositionally biased region" description="Basic and acidic residues" evidence="1">
    <location>
        <begin position="946"/>
        <end position="962"/>
    </location>
</feature>
<feature type="compositionally biased region" description="Basic and acidic residues" evidence="1">
    <location>
        <begin position="739"/>
        <end position="749"/>
    </location>
</feature>
<evidence type="ECO:0000313" key="3">
    <source>
        <dbReference type="Proteomes" id="UP000563060"/>
    </source>
</evidence>
<feature type="compositionally biased region" description="Basic and acidic residues" evidence="1">
    <location>
        <begin position="633"/>
        <end position="653"/>
    </location>
</feature>
<comment type="caution">
    <text evidence="2">The sequence shown here is derived from an EMBL/GenBank/DDBJ whole genome shotgun (WGS) entry which is preliminary data.</text>
</comment>
<dbReference type="PANTHER" id="PTHR21564:SF4">
    <property type="entry name" value="ZINC FINGER PROTEIN 608"/>
    <property type="match status" value="1"/>
</dbReference>
<dbReference type="GO" id="GO:0005634">
    <property type="term" value="C:nucleus"/>
    <property type="evidence" value="ECO:0007669"/>
    <property type="project" value="TreeGrafter"/>
</dbReference>
<feature type="region of interest" description="Disordered" evidence="1">
    <location>
        <begin position="728"/>
        <end position="829"/>
    </location>
</feature>